<evidence type="ECO:0000313" key="6">
    <source>
        <dbReference type="Proteomes" id="UP000634476"/>
    </source>
</evidence>
<dbReference type="PANTHER" id="PTHR44845">
    <property type="entry name" value="CARRIER DOMAIN-CONTAINING PROTEIN"/>
    <property type="match status" value="1"/>
</dbReference>
<evidence type="ECO:0000259" key="4">
    <source>
        <dbReference type="PROSITE" id="PS50075"/>
    </source>
</evidence>
<dbReference type="Proteomes" id="UP000634476">
    <property type="component" value="Unassembled WGS sequence"/>
</dbReference>
<dbReference type="InterPro" id="IPR010037">
    <property type="entry name" value="FkbH_domain"/>
</dbReference>
<dbReference type="Gene3D" id="3.40.50.1110">
    <property type="entry name" value="SGNH hydrolase"/>
    <property type="match status" value="1"/>
</dbReference>
<sequence>MNDNAFRASRAFRLGVAATFTAEPLADVLRFWLAELGIGGDVDFAPYGQVFPSLLDPGSVLGRAGAVAVLVRAQDLTAAGGSDGMDDGADDGGSGRVDAVAADLAAAVRTSAKASGAPHLLMVCPPSPEAGSDAHARLAAVLQEACAGDPGVHVLTSAEPYEVQEVHDAFADRIGNVPYTEPYFAALATALARRLHAMTAPRPKVIVADCDGTLWDGVVGEDGPDGVVIGPDRLRVWHELSRQVDAGRLLCLASKNDEKDVREVFARHPGLPIGLEQITAMRIGWDAKSQALRSLAAELDLGLDSFVFLDDSPVECAEVRAGCPEALTLRLPADPAAAARFLRHCWPLDHTAVTDADRARGRYYREQRRRERAMGEMSLTDFFATLDLAVTITPAGPEHAERVSQLARRTNQFNLSAERHPDGELHVVEVRDRFGDYGLVGLTAAHTDGDTLRADAFLLSCRALGRGVEHRMLAHLGALAGERGLARVALAHRVTSRNRPARDFLAGLPGAAAPAGGDLLWHVLDADAAAAVVHVPAETAATAPAAAAPASEAAPRADWERVETIATRLTDVDAIVRALRAAAPAPVLPAVLTATPVEAAVMRWWAEILDIPPTSVDDGFFDLGGHSLRLVQFMARVRAEYGVELPFDTLYTTAFTVAEIARVIEEQQVAQAGNAELEELLEELEGLSDDEIEALLVRGES</sequence>
<name>A0A8J3WVZ4_9ACTN</name>
<evidence type="ECO:0000313" key="5">
    <source>
        <dbReference type="EMBL" id="GII03580.1"/>
    </source>
</evidence>
<dbReference type="SUPFAM" id="SSF55729">
    <property type="entry name" value="Acyl-CoA N-acyltransferases (Nat)"/>
    <property type="match status" value="1"/>
</dbReference>
<dbReference type="InterPro" id="IPR036736">
    <property type="entry name" value="ACP-like_sf"/>
</dbReference>
<dbReference type="SUPFAM" id="SSF56784">
    <property type="entry name" value="HAD-like"/>
    <property type="match status" value="1"/>
</dbReference>
<dbReference type="Gene3D" id="3.40.50.1820">
    <property type="entry name" value="alpha/beta hydrolase"/>
    <property type="match status" value="1"/>
</dbReference>
<dbReference type="Gene3D" id="3.40.50.1000">
    <property type="entry name" value="HAD superfamily/HAD-like"/>
    <property type="match status" value="1"/>
</dbReference>
<dbReference type="Gene3D" id="3.40.630.30">
    <property type="match status" value="1"/>
</dbReference>
<dbReference type="InterPro" id="IPR010033">
    <property type="entry name" value="HAD_SF_ppase_IIIC"/>
</dbReference>
<dbReference type="Pfam" id="PF00550">
    <property type="entry name" value="PP-binding"/>
    <property type="match status" value="1"/>
</dbReference>
<accession>A0A8J3WVZ4</accession>
<proteinExistence type="predicted"/>
<dbReference type="InterPro" id="IPR036412">
    <property type="entry name" value="HAD-like_sf"/>
</dbReference>
<feature type="coiled-coil region" evidence="3">
    <location>
        <begin position="663"/>
        <end position="694"/>
    </location>
</feature>
<dbReference type="InterPro" id="IPR023214">
    <property type="entry name" value="HAD_sf"/>
</dbReference>
<protein>
    <recommendedName>
        <fullName evidence="4">Carrier domain-containing protein</fullName>
    </recommendedName>
</protein>
<dbReference type="SUPFAM" id="SSF47336">
    <property type="entry name" value="ACP-like"/>
    <property type="match status" value="1"/>
</dbReference>
<dbReference type="RefSeq" id="WP_203877864.1">
    <property type="nucleotide sequence ID" value="NZ_BOOK01000040.1"/>
</dbReference>
<evidence type="ECO:0000256" key="2">
    <source>
        <dbReference type="ARBA" id="ARBA00022553"/>
    </source>
</evidence>
<keyword evidence="6" id="KW-1185">Reference proteome</keyword>
<dbReference type="InterPro" id="IPR036514">
    <property type="entry name" value="SGNH_hydro_sf"/>
</dbReference>
<keyword evidence="3" id="KW-0175">Coiled coil</keyword>
<dbReference type="AlphaFoldDB" id="A0A8J3WVZ4"/>
<dbReference type="InterPro" id="IPR029058">
    <property type="entry name" value="AB_hydrolase_fold"/>
</dbReference>
<dbReference type="NCBIfam" id="TIGR01686">
    <property type="entry name" value="FkbH"/>
    <property type="match status" value="1"/>
</dbReference>
<dbReference type="InterPro" id="IPR016181">
    <property type="entry name" value="Acyl_CoA_acyltransferase"/>
</dbReference>
<gene>
    <name evidence="5" type="ORF">Pta02_55880</name>
</gene>
<reference evidence="5" key="1">
    <citation type="submission" date="2021-01" db="EMBL/GenBank/DDBJ databases">
        <title>Whole genome shotgun sequence of Planobispora takensis NBRC 109077.</title>
        <authorList>
            <person name="Komaki H."/>
            <person name="Tamura T."/>
        </authorList>
    </citation>
    <scope>NUCLEOTIDE SEQUENCE</scope>
    <source>
        <strain evidence="5">NBRC 109077</strain>
    </source>
</reference>
<evidence type="ECO:0000256" key="1">
    <source>
        <dbReference type="ARBA" id="ARBA00022450"/>
    </source>
</evidence>
<feature type="domain" description="Carrier" evidence="4">
    <location>
        <begin position="592"/>
        <end position="668"/>
    </location>
</feature>
<dbReference type="NCBIfam" id="TIGR01681">
    <property type="entry name" value="HAD-SF-IIIC"/>
    <property type="match status" value="1"/>
</dbReference>
<keyword evidence="2" id="KW-0597">Phosphoprotein</keyword>
<dbReference type="EMBL" id="BOOK01000040">
    <property type="protein sequence ID" value="GII03580.1"/>
    <property type="molecule type" value="Genomic_DNA"/>
</dbReference>
<evidence type="ECO:0000256" key="3">
    <source>
        <dbReference type="SAM" id="Coils"/>
    </source>
</evidence>
<dbReference type="PROSITE" id="PS50075">
    <property type="entry name" value="CARRIER"/>
    <property type="match status" value="1"/>
</dbReference>
<dbReference type="InterPro" id="IPR009081">
    <property type="entry name" value="PP-bd_ACP"/>
</dbReference>
<keyword evidence="1" id="KW-0596">Phosphopantetheine</keyword>
<organism evidence="5 6">
    <name type="scientific">Planobispora takensis</name>
    <dbReference type="NCBI Taxonomy" id="1367882"/>
    <lineage>
        <taxon>Bacteria</taxon>
        <taxon>Bacillati</taxon>
        <taxon>Actinomycetota</taxon>
        <taxon>Actinomycetes</taxon>
        <taxon>Streptosporangiales</taxon>
        <taxon>Streptosporangiaceae</taxon>
        <taxon>Planobispora</taxon>
    </lineage>
</organism>
<comment type="caution">
    <text evidence="5">The sequence shown here is derived from an EMBL/GenBank/DDBJ whole genome shotgun (WGS) entry which is preliminary data.</text>
</comment>
<dbReference type="PANTHER" id="PTHR44845:SF6">
    <property type="entry name" value="BETA-ALANINE-ACTIVATING ENZYME"/>
    <property type="match status" value="1"/>
</dbReference>